<keyword evidence="1" id="KW-0812">Transmembrane</keyword>
<reference evidence="2 3" key="1">
    <citation type="journal article" date="2018" name="Sci. Adv.">
        <title>Multi-heme cytochromes provide a pathway for survival in energy-limited environments.</title>
        <authorList>
            <person name="Deng X."/>
            <person name="Dohmae N."/>
            <person name="Nealson K.H."/>
            <person name="Hashimoto K."/>
            <person name="Okamoto A."/>
        </authorList>
    </citation>
    <scope>NUCLEOTIDE SEQUENCE [LARGE SCALE GENOMIC DNA]</scope>
    <source>
        <strain evidence="2 3">IS5</strain>
    </source>
</reference>
<name>A0A2Z6AZI8_9BACT</name>
<dbReference type="RefSeq" id="WP_172961702.1">
    <property type="nucleotide sequence ID" value="NZ_AP017378.1"/>
</dbReference>
<protein>
    <submittedName>
        <fullName evidence="2">Uncharacterized protein</fullName>
    </submittedName>
</protein>
<keyword evidence="1" id="KW-1133">Transmembrane helix</keyword>
<keyword evidence="3" id="KW-1185">Reference proteome</keyword>
<proteinExistence type="predicted"/>
<evidence type="ECO:0000313" key="3">
    <source>
        <dbReference type="Proteomes" id="UP000269883"/>
    </source>
</evidence>
<gene>
    <name evidence="2" type="ORF">DFE_1936</name>
</gene>
<keyword evidence="1" id="KW-0472">Membrane</keyword>
<organism evidence="2 3">
    <name type="scientific">Desulfovibrio ferrophilus</name>
    <dbReference type="NCBI Taxonomy" id="241368"/>
    <lineage>
        <taxon>Bacteria</taxon>
        <taxon>Pseudomonadati</taxon>
        <taxon>Thermodesulfobacteriota</taxon>
        <taxon>Desulfovibrionia</taxon>
        <taxon>Desulfovibrionales</taxon>
        <taxon>Desulfovibrionaceae</taxon>
        <taxon>Desulfovibrio</taxon>
    </lineage>
</organism>
<dbReference type="KEGG" id="dfl:DFE_1936"/>
<evidence type="ECO:0000256" key="1">
    <source>
        <dbReference type="SAM" id="Phobius"/>
    </source>
</evidence>
<evidence type="ECO:0000313" key="2">
    <source>
        <dbReference type="EMBL" id="BBD08662.1"/>
    </source>
</evidence>
<feature type="transmembrane region" description="Helical" evidence="1">
    <location>
        <begin position="12"/>
        <end position="30"/>
    </location>
</feature>
<dbReference type="Proteomes" id="UP000269883">
    <property type="component" value="Chromosome"/>
</dbReference>
<dbReference type="AlphaFoldDB" id="A0A2Z6AZI8"/>
<accession>A0A2Z6AZI8</accession>
<sequence>MWEALTVGMKMLALIVMFTFLALAFGAGIVKMQNKKHREREARGK</sequence>
<dbReference type="EMBL" id="AP017378">
    <property type="protein sequence ID" value="BBD08662.1"/>
    <property type="molecule type" value="Genomic_DNA"/>
</dbReference>